<organism evidence="2 3">
    <name type="scientific">Mangrovibacterium diazotrophicum</name>
    <dbReference type="NCBI Taxonomy" id="1261403"/>
    <lineage>
        <taxon>Bacteria</taxon>
        <taxon>Pseudomonadati</taxon>
        <taxon>Bacteroidota</taxon>
        <taxon>Bacteroidia</taxon>
        <taxon>Marinilabiliales</taxon>
        <taxon>Prolixibacteraceae</taxon>
        <taxon>Mangrovibacterium</taxon>
    </lineage>
</organism>
<keyword evidence="3" id="KW-1185">Reference proteome</keyword>
<comment type="caution">
    <text evidence="2">The sequence shown here is derived from an EMBL/GenBank/DDBJ whole genome shotgun (WGS) entry which is preliminary data.</text>
</comment>
<dbReference type="AlphaFoldDB" id="A0A419W3R4"/>
<sequence>MNRLLRILLALILFLIFLYVVGPKFPAPKLSSELPKIEVQLNRLDRFLADRESKLPVKSDNQSIVVWANDSLKQQTDWCLLYLHGFSASRMEGFPTHVNFASHFGMNAYLPRLASHGLDVPDPLLDMTPDRLYETAKEALQIAHLIGKKVVIMSTSTGGTLSLKLAAEFPELVDGLILLSPNVAINNSAAFLLSGPWGLQIARKVYDGNYRYTNENLHDEECAYWNCFYRLEAIVYLQQLVDATMDPRTFHRVNTPVFLGYYYKDEEHQDDVVRVEAALNMFDELGTADSLKEKQAFDAGVHVIGSGMFSKAQKEVEEAAIGFGEDLLKIKPE</sequence>
<evidence type="ECO:0000259" key="1">
    <source>
        <dbReference type="Pfam" id="PF12697"/>
    </source>
</evidence>
<dbReference type="Proteomes" id="UP000283387">
    <property type="component" value="Unassembled WGS sequence"/>
</dbReference>
<name>A0A419W3R4_9BACT</name>
<protein>
    <submittedName>
        <fullName evidence="2">Esterase/lipase</fullName>
    </submittedName>
</protein>
<gene>
    <name evidence="2" type="ORF">BC643_0438</name>
</gene>
<dbReference type="EMBL" id="RAPN01000001">
    <property type="protein sequence ID" value="RKD90102.1"/>
    <property type="molecule type" value="Genomic_DNA"/>
</dbReference>
<dbReference type="RefSeq" id="WP_120271532.1">
    <property type="nucleotide sequence ID" value="NZ_RAPN01000001.1"/>
</dbReference>
<accession>A0A419W3R4</accession>
<dbReference type="InterPro" id="IPR000073">
    <property type="entry name" value="AB_hydrolase_1"/>
</dbReference>
<dbReference type="Pfam" id="PF12697">
    <property type="entry name" value="Abhydrolase_6"/>
    <property type="match status" value="1"/>
</dbReference>
<feature type="domain" description="AB hydrolase-1" evidence="1">
    <location>
        <begin position="80"/>
        <end position="280"/>
    </location>
</feature>
<dbReference type="SUPFAM" id="SSF53474">
    <property type="entry name" value="alpha/beta-Hydrolases"/>
    <property type="match status" value="1"/>
</dbReference>
<dbReference type="Gene3D" id="3.40.50.1820">
    <property type="entry name" value="alpha/beta hydrolase"/>
    <property type="match status" value="1"/>
</dbReference>
<dbReference type="InterPro" id="IPR029058">
    <property type="entry name" value="AB_hydrolase_fold"/>
</dbReference>
<dbReference type="OrthoDB" id="5416147at2"/>
<evidence type="ECO:0000313" key="2">
    <source>
        <dbReference type="EMBL" id="RKD90102.1"/>
    </source>
</evidence>
<reference evidence="2 3" key="1">
    <citation type="submission" date="2018-09" db="EMBL/GenBank/DDBJ databases">
        <title>Genomic Encyclopedia of Archaeal and Bacterial Type Strains, Phase II (KMG-II): from individual species to whole genera.</title>
        <authorList>
            <person name="Goeker M."/>
        </authorList>
    </citation>
    <scope>NUCLEOTIDE SEQUENCE [LARGE SCALE GENOMIC DNA]</scope>
    <source>
        <strain evidence="2 3">DSM 27148</strain>
    </source>
</reference>
<evidence type="ECO:0000313" key="3">
    <source>
        <dbReference type="Proteomes" id="UP000283387"/>
    </source>
</evidence>
<proteinExistence type="predicted"/>